<organism evidence="1 2">
    <name type="scientific">Desulfurispirillum indicum (strain ATCC BAA-1389 / DSM 22839 / S5)</name>
    <dbReference type="NCBI Taxonomy" id="653733"/>
    <lineage>
        <taxon>Bacteria</taxon>
        <taxon>Pseudomonadati</taxon>
        <taxon>Chrysiogenota</taxon>
        <taxon>Chrysiogenia</taxon>
        <taxon>Chrysiogenales</taxon>
        <taxon>Chrysiogenaceae</taxon>
        <taxon>Desulfurispirillum</taxon>
    </lineage>
</organism>
<sequence length="233" mass="27385">MLHAITQKKGTLYKRYLGHREDGQGKVHEEDELTAILLGPLALLPPAVSARFWCELLRARSAPGLPEGYPEKAEMVFWPSRWRDGKRIEPDLHVKLTWPGNRQYSLLVELKWRSPLSGEWQLHDQWERYLFGNERNYGWHMFIGIETSGAQTALAKRDNWAGKLLPISWYQILGIIEQIQRDHNLHELHPWALQVQRALDRLNIRRFLGFRHMSSIHHTFSQGNVFWKGESHE</sequence>
<gene>
    <name evidence="1" type="ordered locus">Selin_0398</name>
</gene>
<reference evidence="1 2" key="1">
    <citation type="submission" date="2010-12" db="EMBL/GenBank/DDBJ databases">
        <title>Complete sequence of Desulfurispirillum indicum S5.</title>
        <authorList>
            <consortium name="US DOE Joint Genome Institute"/>
            <person name="Lucas S."/>
            <person name="Copeland A."/>
            <person name="Lapidus A."/>
            <person name="Cheng J.-F."/>
            <person name="Goodwin L."/>
            <person name="Pitluck S."/>
            <person name="Chertkov O."/>
            <person name="Held B."/>
            <person name="Detter J.C."/>
            <person name="Han C."/>
            <person name="Tapia R."/>
            <person name="Land M."/>
            <person name="Hauser L."/>
            <person name="Kyrpides N."/>
            <person name="Ivanova N."/>
            <person name="Mikhailova N."/>
            <person name="Haggblom M."/>
            <person name="Rauschenbach I."/>
            <person name="Bini E."/>
            <person name="Woyke T."/>
        </authorList>
    </citation>
    <scope>NUCLEOTIDE SEQUENCE [LARGE SCALE GENOMIC DNA]</scope>
    <source>
        <strain evidence="2">ATCC BAA-1389 / DSM 22839 / S5</strain>
    </source>
</reference>
<keyword evidence="2" id="KW-1185">Reference proteome</keyword>
<dbReference type="Proteomes" id="UP000002572">
    <property type="component" value="Chromosome"/>
</dbReference>
<dbReference type="EMBL" id="CP002432">
    <property type="protein sequence ID" value="ADU65152.1"/>
    <property type="molecule type" value="Genomic_DNA"/>
</dbReference>
<dbReference type="STRING" id="653733.Selin_0398"/>
<accession>E6W026</accession>
<dbReference type="KEGG" id="din:Selin_0398"/>
<dbReference type="InParanoid" id="E6W026"/>
<dbReference type="eggNOG" id="ENOG5032GKV">
    <property type="taxonomic scope" value="Bacteria"/>
</dbReference>
<dbReference type="RefSeq" id="WP_013505041.1">
    <property type="nucleotide sequence ID" value="NC_014836.1"/>
</dbReference>
<evidence type="ECO:0000313" key="1">
    <source>
        <dbReference type="EMBL" id="ADU65152.1"/>
    </source>
</evidence>
<evidence type="ECO:0000313" key="2">
    <source>
        <dbReference type="Proteomes" id="UP000002572"/>
    </source>
</evidence>
<name>E6W026_DESIS</name>
<dbReference type="OrthoDB" id="5497621at2"/>
<proteinExistence type="predicted"/>
<dbReference type="AlphaFoldDB" id="E6W026"/>
<dbReference type="HOGENOM" id="CLU_1194083_0_0_0"/>
<protein>
    <submittedName>
        <fullName evidence="1">Uncharacterized protein</fullName>
    </submittedName>
</protein>